<gene>
    <name evidence="7 9" type="primary">rnpA</name>
    <name evidence="9" type="ORF">BW737_002995</name>
</gene>
<dbReference type="InterPro" id="IPR020568">
    <property type="entry name" value="Ribosomal_Su5_D2-typ_SF"/>
</dbReference>
<keyword evidence="10" id="KW-1185">Reference proteome</keyword>
<dbReference type="EC" id="3.1.26.5" evidence="7 8"/>
<comment type="function">
    <text evidence="1 7">RNaseP catalyzes the removal of the 5'-leader sequence from pre-tRNA to produce the mature 5'-terminus. It can also cleave other RNA substrates such as 4.5S RNA. The protein component plays an auxiliary but essential role in vivo by binding to the 5'-leader sequence and broadening the substrate specificity of the ribozyme.</text>
</comment>
<dbReference type="InterPro" id="IPR020539">
    <property type="entry name" value="RNase_P_CS"/>
</dbReference>
<evidence type="ECO:0000256" key="3">
    <source>
        <dbReference type="ARBA" id="ARBA00022722"/>
    </source>
</evidence>
<name>A0ABX4ME80_9ACTO</name>
<sequence length="137" mass="14715">MLPAAHRMLRSEDFSAAVKSGARSGSRRLVVHYCAGPNDGPDSRPAVGAAGAVDALPKARVGVVVSKKQVPRATHRNRIKRRVRALMRARLDTLEPGARVVVRGLAGADGATSEQLAADLDRLLARSRRLAHTGRRR</sequence>
<dbReference type="InterPro" id="IPR000100">
    <property type="entry name" value="RNase_P"/>
</dbReference>
<dbReference type="HAMAP" id="MF_00227">
    <property type="entry name" value="RNase_P"/>
    <property type="match status" value="1"/>
</dbReference>
<comment type="catalytic activity">
    <reaction evidence="7">
        <text>Endonucleolytic cleavage of RNA, removing 5'-extranucleotides from tRNA precursor.</text>
        <dbReference type="EC" id="3.1.26.5"/>
    </reaction>
</comment>
<keyword evidence="3 7" id="KW-0540">Nuclease</keyword>
<keyword evidence="4 7" id="KW-0255">Endonuclease</keyword>
<organism evidence="9 10">
    <name type="scientific">Actinomyces ruminis</name>
    <dbReference type="NCBI Taxonomy" id="1937003"/>
    <lineage>
        <taxon>Bacteria</taxon>
        <taxon>Bacillati</taxon>
        <taxon>Actinomycetota</taxon>
        <taxon>Actinomycetes</taxon>
        <taxon>Actinomycetales</taxon>
        <taxon>Actinomycetaceae</taxon>
        <taxon>Actinomyces</taxon>
    </lineage>
</organism>
<dbReference type="Proteomes" id="UP000194577">
    <property type="component" value="Unassembled WGS sequence"/>
</dbReference>
<dbReference type="SUPFAM" id="SSF54211">
    <property type="entry name" value="Ribosomal protein S5 domain 2-like"/>
    <property type="match status" value="1"/>
</dbReference>
<evidence type="ECO:0000256" key="8">
    <source>
        <dbReference type="NCBIfam" id="TIGR00188"/>
    </source>
</evidence>
<evidence type="ECO:0000256" key="4">
    <source>
        <dbReference type="ARBA" id="ARBA00022759"/>
    </source>
</evidence>
<comment type="similarity">
    <text evidence="7">Belongs to the RnpA family.</text>
</comment>
<evidence type="ECO:0000256" key="7">
    <source>
        <dbReference type="HAMAP-Rule" id="MF_00227"/>
    </source>
</evidence>
<evidence type="ECO:0000313" key="10">
    <source>
        <dbReference type="Proteomes" id="UP000194577"/>
    </source>
</evidence>
<comment type="subunit">
    <text evidence="7">Consists of a catalytic RNA component (M1 or rnpB) and a protein subunit.</text>
</comment>
<dbReference type="RefSeq" id="WP_086614550.1">
    <property type="nucleotide sequence ID" value="NZ_MTPX02000019.1"/>
</dbReference>
<evidence type="ECO:0000256" key="5">
    <source>
        <dbReference type="ARBA" id="ARBA00022801"/>
    </source>
</evidence>
<keyword evidence="6 7" id="KW-0694">RNA-binding</keyword>
<dbReference type="InterPro" id="IPR014721">
    <property type="entry name" value="Ribsml_uS5_D2-typ_fold_subgr"/>
</dbReference>
<dbReference type="EMBL" id="MTPX02000019">
    <property type="protein sequence ID" value="PHP53448.1"/>
    <property type="molecule type" value="Genomic_DNA"/>
</dbReference>
<protein>
    <recommendedName>
        <fullName evidence="7 8">Ribonuclease P protein component</fullName>
        <shortName evidence="7">RNase P protein</shortName>
        <shortName evidence="7">RNaseP protein</shortName>
        <ecNumber evidence="7 8">3.1.26.5</ecNumber>
    </recommendedName>
    <alternativeName>
        <fullName evidence="7">Protein C5</fullName>
    </alternativeName>
</protein>
<evidence type="ECO:0000313" key="9">
    <source>
        <dbReference type="EMBL" id="PHP53448.1"/>
    </source>
</evidence>
<reference evidence="9 10" key="1">
    <citation type="submission" date="2017-10" db="EMBL/GenBank/DDBJ databases">
        <title>Draft genome sequence of cellulolytic Actinomyces sp CtC72 isolated from cattle rumen fluid.</title>
        <authorList>
            <person name="Joshi A.J."/>
            <person name="Vasudevan G."/>
            <person name="Lanjekar V.B."/>
            <person name="Hivarkar S."/>
            <person name="Engineer A."/>
            <person name="Pore S.D."/>
            <person name="Dhakephalkar P.K."/>
            <person name="Dagar S."/>
        </authorList>
    </citation>
    <scope>NUCLEOTIDE SEQUENCE [LARGE SCALE GENOMIC DNA]</scope>
    <source>
        <strain evidence="10">CtC72</strain>
    </source>
</reference>
<keyword evidence="5 7" id="KW-0378">Hydrolase</keyword>
<keyword evidence="2 7" id="KW-0819">tRNA processing</keyword>
<proteinExistence type="inferred from homology"/>
<dbReference type="PANTHER" id="PTHR33992:SF1">
    <property type="entry name" value="RIBONUCLEASE P PROTEIN COMPONENT"/>
    <property type="match status" value="1"/>
</dbReference>
<accession>A0ABX4ME80</accession>
<evidence type="ECO:0000256" key="1">
    <source>
        <dbReference type="ARBA" id="ARBA00002663"/>
    </source>
</evidence>
<dbReference type="PROSITE" id="PS00648">
    <property type="entry name" value="RIBONUCLEASE_P"/>
    <property type="match status" value="1"/>
</dbReference>
<dbReference type="Gene3D" id="3.30.230.10">
    <property type="match status" value="1"/>
</dbReference>
<dbReference type="NCBIfam" id="TIGR00188">
    <property type="entry name" value="rnpA"/>
    <property type="match status" value="1"/>
</dbReference>
<dbReference type="Pfam" id="PF00825">
    <property type="entry name" value="Ribonuclease_P"/>
    <property type="match status" value="1"/>
</dbReference>
<evidence type="ECO:0000256" key="6">
    <source>
        <dbReference type="ARBA" id="ARBA00022884"/>
    </source>
</evidence>
<comment type="caution">
    <text evidence="9">The sequence shown here is derived from an EMBL/GenBank/DDBJ whole genome shotgun (WGS) entry which is preliminary data.</text>
</comment>
<evidence type="ECO:0000256" key="2">
    <source>
        <dbReference type="ARBA" id="ARBA00022694"/>
    </source>
</evidence>
<dbReference type="PANTHER" id="PTHR33992">
    <property type="entry name" value="RIBONUCLEASE P PROTEIN COMPONENT"/>
    <property type="match status" value="1"/>
</dbReference>